<feature type="compositionally biased region" description="Polar residues" evidence="1">
    <location>
        <begin position="10"/>
        <end position="24"/>
    </location>
</feature>
<dbReference type="AlphaFoldDB" id="A0A317YLW3"/>
<gene>
    <name evidence="2" type="ORF">Zm00014a_001985</name>
</gene>
<feature type="compositionally biased region" description="Pro residues" evidence="1">
    <location>
        <begin position="26"/>
        <end position="35"/>
    </location>
</feature>
<comment type="caution">
    <text evidence="2">The sequence shown here is derived from an EMBL/GenBank/DDBJ whole genome shotgun (WGS) entry which is preliminary data.</text>
</comment>
<accession>A0A317YLW3</accession>
<dbReference type="EMBL" id="NCVQ01000001">
    <property type="protein sequence ID" value="PWZ58894.1"/>
    <property type="molecule type" value="Genomic_DNA"/>
</dbReference>
<name>A0A317YLW3_MAIZE</name>
<reference evidence="2" key="1">
    <citation type="journal article" date="2018" name="Nat. Genet.">
        <title>Extensive intraspecific gene order and gene structural variations between Mo17 and other maize genomes.</title>
        <authorList>
            <person name="Sun S."/>
            <person name="Zhou Y."/>
            <person name="Chen J."/>
            <person name="Shi J."/>
            <person name="Zhao H."/>
            <person name="Zhao H."/>
            <person name="Song W."/>
            <person name="Zhang M."/>
            <person name="Cui Y."/>
            <person name="Dong X."/>
            <person name="Liu H."/>
            <person name="Ma X."/>
            <person name="Jiao Y."/>
            <person name="Wang B."/>
            <person name="Wei X."/>
            <person name="Stein J.C."/>
            <person name="Glaubitz J.C."/>
            <person name="Lu F."/>
            <person name="Yu G."/>
            <person name="Liang C."/>
            <person name="Fengler K."/>
            <person name="Li B."/>
            <person name="Rafalski A."/>
            <person name="Schnable P.S."/>
            <person name="Ware D.H."/>
            <person name="Buckler E.S."/>
            <person name="Lai J."/>
        </authorList>
    </citation>
    <scope>NUCLEOTIDE SEQUENCE [LARGE SCALE GENOMIC DNA]</scope>
    <source>
        <tissue evidence="2">Seedling</tissue>
    </source>
</reference>
<dbReference type="Proteomes" id="UP000251960">
    <property type="component" value="Chromosome 1"/>
</dbReference>
<sequence length="35" mass="4148">MAKYYFSRVLKQNSNPDRGENSSFYPKPPPIMDRI</sequence>
<organism evidence="2">
    <name type="scientific">Zea mays</name>
    <name type="common">Maize</name>
    <dbReference type="NCBI Taxonomy" id="4577"/>
    <lineage>
        <taxon>Eukaryota</taxon>
        <taxon>Viridiplantae</taxon>
        <taxon>Streptophyta</taxon>
        <taxon>Embryophyta</taxon>
        <taxon>Tracheophyta</taxon>
        <taxon>Spermatophyta</taxon>
        <taxon>Magnoliopsida</taxon>
        <taxon>Liliopsida</taxon>
        <taxon>Poales</taxon>
        <taxon>Poaceae</taxon>
        <taxon>PACMAD clade</taxon>
        <taxon>Panicoideae</taxon>
        <taxon>Andropogonodae</taxon>
        <taxon>Andropogoneae</taxon>
        <taxon>Tripsacinae</taxon>
        <taxon>Zea</taxon>
    </lineage>
</organism>
<proteinExistence type="predicted"/>
<evidence type="ECO:0000256" key="1">
    <source>
        <dbReference type="SAM" id="MobiDB-lite"/>
    </source>
</evidence>
<feature type="region of interest" description="Disordered" evidence="1">
    <location>
        <begin position="10"/>
        <end position="35"/>
    </location>
</feature>
<protein>
    <submittedName>
        <fullName evidence="2">Uncharacterized protein</fullName>
    </submittedName>
</protein>
<evidence type="ECO:0000313" key="2">
    <source>
        <dbReference type="EMBL" id="PWZ58894.1"/>
    </source>
</evidence>